<evidence type="ECO:0000313" key="3">
    <source>
        <dbReference type="Proteomes" id="UP000684084"/>
    </source>
</evidence>
<keyword evidence="1" id="KW-0472">Membrane</keyword>
<accession>A0A915Z6Q3</accession>
<keyword evidence="1" id="KW-0812">Transmembrane</keyword>
<dbReference type="AlphaFoldDB" id="A0A915Z6Q3"/>
<feature type="transmembrane region" description="Helical" evidence="1">
    <location>
        <begin position="30"/>
        <end position="51"/>
    </location>
</feature>
<sequence length="69" mass="8075">MTRGGGKNIYTFEPIHEQRTKHYLSFGIMYLKYLLLIFVFAIVSSEALTIAREVKNKRQDYGFSYGIYS</sequence>
<organism evidence="2 3">
    <name type="scientific">Rhizophagus irregularis</name>
    <dbReference type="NCBI Taxonomy" id="588596"/>
    <lineage>
        <taxon>Eukaryota</taxon>
        <taxon>Fungi</taxon>
        <taxon>Fungi incertae sedis</taxon>
        <taxon>Mucoromycota</taxon>
        <taxon>Glomeromycotina</taxon>
        <taxon>Glomeromycetes</taxon>
        <taxon>Glomerales</taxon>
        <taxon>Glomeraceae</taxon>
        <taxon>Rhizophagus</taxon>
    </lineage>
</organism>
<name>A0A915Z6Q3_9GLOM</name>
<proteinExistence type="predicted"/>
<dbReference type="EMBL" id="CAGKOT010000020">
    <property type="protein sequence ID" value="CAB5364878.1"/>
    <property type="molecule type" value="Genomic_DNA"/>
</dbReference>
<evidence type="ECO:0000256" key="1">
    <source>
        <dbReference type="SAM" id="Phobius"/>
    </source>
</evidence>
<gene>
    <name evidence="2" type="ORF">CHRIB12_LOCUS10191</name>
</gene>
<comment type="caution">
    <text evidence="2">The sequence shown here is derived from an EMBL/GenBank/DDBJ whole genome shotgun (WGS) entry which is preliminary data.</text>
</comment>
<evidence type="ECO:0000313" key="2">
    <source>
        <dbReference type="EMBL" id="CAB5364878.1"/>
    </source>
</evidence>
<keyword evidence="1" id="KW-1133">Transmembrane helix</keyword>
<reference evidence="2" key="1">
    <citation type="submission" date="2020-05" db="EMBL/GenBank/DDBJ databases">
        <authorList>
            <person name="Rincon C."/>
            <person name="Sanders R I."/>
            <person name="Robbins C."/>
            <person name="Chaturvedi A."/>
        </authorList>
    </citation>
    <scope>NUCLEOTIDE SEQUENCE</scope>
    <source>
        <strain evidence="2">CHB12</strain>
    </source>
</reference>
<dbReference type="OrthoDB" id="10302534at2759"/>
<dbReference type="Proteomes" id="UP000684084">
    <property type="component" value="Unassembled WGS sequence"/>
</dbReference>
<protein>
    <submittedName>
        <fullName evidence="2">Uncharacterized protein</fullName>
    </submittedName>
</protein>